<feature type="non-terminal residue" evidence="2">
    <location>
        <position position="429"/>
    </location>
</feature>
<reference evidence="2" key="1">
    <citation type="journal article" date="2015" name="Nature">
        <title>Complex archaea that bridge the gap between prokaryotes and eukaryotes.</title>
        <authorList>
            <person name="Spang A."/>
            <person name="Saw J.H."/>
            <person name="Jorgensen S.L."/>
            <person name="Zaremba-Niedzwiedzka K."/>
            <person name="Martijn J."/>
            <person name="Lind A.E."/>
            <person name="van Eijk R."/>
            <person name="Schleper C."/>
            <person name="Guy L."/>
            <person name="Ettema T.J."/>
        </authorList>
    </citation>
    <scope>NUCLEOTIDE SEQUENCE</scope>
</reference>
<dbReference type="SUPFAM" id="SSF51126">
    <property type="entry name" value="Pectin lyase-like"/>
    <property type="match status" value="1"/>
</dbReference>
<protein>
    <recommendedName>
        <fullName evidence="3">Right handed beta helix domain-containing protein</fullName>
    </recommendedName>
</protein>
<proteinExistence type="predicted"/>
<gene>
    <name evidence="2" type="ORF">LCGC14_2160500</name>
</gene>
<dbReference type="EMBL" id="LAZR01027706">
    <property type="protein sequence ID" value="KKL64887.1"/>
    <property type="molecule type" value="Genomic_DNA"/>
</dbReference>
<evidence type="ECO:0000313" key="2">
    <source>
        <dbReference type="EMBL" id="KKL64887.1"/>
    </source>
</evidence>
<comment type="caution">
    <text evidence="2">The sequence shown here is derived from an EMBL/GenBank/DDBJ whole genome shotgun (WGS) entry which is preliminary data.</text>
</comment>
<organism evidence="2">
    <name type="scientific">marine sediment metagenome</name>
    <dbReference type="NCBI Taxonomy" id="412755"/>
    <lineage>
        <taxon>unclassified sequences</taxon>
        <taxon>metagenomes</taxon>
        <taxon>ecological metagenomes</taxon>
    </lineage>
</organism>
<dbReference type="AlphaFoldDB" id="A0A0F9GP27"/>
<keyword evidence="1" id="KW-0812">Transmembrane</keyword>
<evidence type="ECO:0000256" key="1">
    <source>
        <dbReference type="SAM" id="Phobius"/>
    </source>
</evidence>
<dbReference type="InterPro" id="IPR011050">
    <property type="entry name" value="Pectin_lyase_fold/virulence"/>
</dbReference>
<keyword evidence="1" id="KW-0472">Membrane</keyword>
<feature type="transmembrane region" description="Helical" evidence="1">
    <location>
        <begin position="21"/>
        <end position="44"/>
    </location>
</feature>
<accession>A0A0F9GP27</accession>
<keyword evidence="1" id="KW-1133">Transmembrane helix</keyword>
<sequence>MSTLYKIKKFFIENYRYYIPLIIIILLIFSIFFSVLSPFIYYYITNEGDIDRDSTTTTTTTYTYNNIIYDDAVYVHKDGDNSDGESWETAYTTMNVAVAVSSVDLDDMTIIFVGLGLFDVDVAEQLDINKNIHIVGSGRHGTVFSNSHILADFVFNVTRHFGIEYSSIYFNSSSGGINVYGNNTNIQMLNMGFDTEHDNTGTTEALRIDYGEHGRYETIHFHGENTTTTAINISNSDYNHFNDIEIHDFNGTGIQICNDSNGNIFSTIYIDGTALGLDIDSGVGQYFRNFELFNCTVNIDDEVGNSYWYNVITESMIAGITPDNLVGININTAIGADTYGLDVLVFDGSAIDSPYYIIALIFETSAGERYGFRAWYSFSSEYIYETIIEAKFANQIERLEATFPRLFNAHSQIYISIKSESGNDDMTVW</sequence>
<evidence type="ECO:0008006" key="3">
    <source>
        <dbReference type="Google" id="ProtNLM"/>
    </source>
</evidence>
<name>A0A0F9GP27_9ZZZZ</name>